<evidence type="ECO:0000259" key="3">
    <source>
        <dbReference type="Pfam" id="PF05368"/>
    </source>
</evidence>
<dbReference type="Gene3D" id="3.40.50.720">
    <property type="entry name" value="NAD(P)-binding Rossmann-like Domain"/>
    <property type="match status" value="1"/>
</dbReference>
<dbReference type="GO" id="GO:0016491">
    <property type="term" value="F:oxidoreductase activity"/>
    <property type="evidence" value="ECO:0007669"/>
    <property type="project" value="UniProtKB-KW"/>
</dbReference>
<dbReference type="EMBL" id="CP051141">
    <property type="protein sequence ID" value="QIW99238.1"/>
    <property type="molecule type" value="Genomic_DNA"/>
</dbReference>
<dbReference type="Pfam" id="PF05368">
    <property type="entry name" value="NmrA"/>
    <property type="match status" value="1"/>
</dbReference>
<dbReference type="SUPFAM" id="SSF51735">
    <property type="entry name" value="NAD(P)-binding Rossmann-fold domains"/>
    <property type="match status" value="1"/>
</dbReference>
<dbReference type="InterPro" id="IPR036291">
    <property type="entry name" value="NAD(P)-bd_dom_sf"/>
</dbReference>
<dbReference type="InterPro" id="IPR051609">
    <property type="entry name" value="NmrA/Isoflavone_reductase-like"/>
</dbReference>
<dbReference type="OrthoDB" id="419598at2759"/>
<dbReference type="InterPro" id="IPR045312">
    <property type="entry name" value="PCBER-like"/>
</dbReference>
<dbReference type="PANTHER" id="PTHR47706">
    <property type="entry name" value="NMRA-LIKE FAMILY PROTEIN"/>
    <property type="match status" value="1"/>
</dbReference>
<keyword evidence="1" id="KW-0521">NADP</keyword>
<name>A0A6H0XX92_9PEZI</name>
<organism evidence="4 5">
    <name type="scientific">Peltaster fructicola</name>
    <dbReference type="NCBI Taxonomy" id="286661"/>
    <lineage>
        <taxon>Eukaryota</taxon>
        <taxon>Fungi</taxon>
        <taxon>Dikarya</taxon>
        <taxon>Ascomycota</taxon>
        <taxon>Pezizomycotina</taxon>
        <taxon>Dothideomycetes</taxon>
        <taxon>Dothideomycetes incertae sedis</taxon>
        <taxon>Peltaster</taxon>
    </lineage>
</organism>
<evidence type="ECO:0000313" key="4">
    <source>
        <dbReference type="EMBL" id="QIW99238.1"/>
    </source>
</evidence>
<protein>
    <recommendedName>
        <fullName evidence="3">NmrA-like domain-containing protein</fullName>
    </recommendedName>
</protein>
<evidence type="ECO:0000313" key="5">
    <source>
        <dbReference type="Proteomes" id="UP000503462"/>
    </source>
</evidence>
<evidence type="ECO:0000256" key="1">
    <source>
        <dbReference type="ARBA" id="ARBA00022857"/>
    </source>
</evidence>
<accession>A0A6H0XX92</accession>
<dbReference type="PANTHER" id="PTHR47706:SF7">
    <property type="entry name" value="CIPA-LIKE, PUTATIVE (AFU_ORTHOLOGUE AFUA_1G01630)-RELATED"/>
    <property type="match status" value="1"/>
</dbReference>
<proteinExistence type="predicted"/>
<feature type="domain" description="NmrA-like" evidence="3">
    <location>
        <begin position="7"/>
        <end position="169"/>
    </location>
</feature>
<dbReference type="Proteomes" id="UP000503462">
    <property type="component" value="Chromosome 3"/>
</dbReference>
<dbReference type="Gene3D" id="3.90.25.10">
    <property type="entry name" value="UDP-galactose 4-epimerase, domain 1"/>
    <property type="match status" value="1"/>
</dbReference>
<keyword evidence="5" id="KW-1185">Reference proteome</keyword>
<gene>
    <name evidence="4" type="ORF">AMS68_004756</name>
</gene>
<reference evidence="4 5" key="1">
    <citation type="journal article" date="2016" name="Sci. Rep.">
        <title>Peltaster fructicola genome reveals evolution from an invasive phytopathogen to an ectophytic parasite.</title>
        <authorList>
            <person name="Xu C."/>
            <person name="Chen H."/>
            <person name="Gleason M.L."/>
            <person name="Xu J.R."/>
            <person name="Liu H."/>
            <person name="Zhang R."/>
            <person name="Sun G."/>
        </authorList>
    </citation>
    <scope>NUCLEOTIDE SEQUENCE [LARGE SCALE GENOMIC DNA]</scope>
    <source>
        <strain evidence="4 5">LNHT1506</strain>
    </source>
</reference>
<dbReference type="AlphaFoldDB" id="A0A6H0XX92"/>
<sequence>MSNHITNVAIVGAGGNSGSRMTQELLKTGKHTVTAITRHESDSSKNFPKDVIVRKVDYTKPQTIVEALRGQEALIITLSGRSDIHAIEAMLVRAAADAGVPWILPNEWSPDSAHEGILKDVSIFSAKVKTRQLIEELGKSSYVSVSTGFWYEWMLPNAAAFGFDFAKHEVVFFDDGNTPVSFSTWPQVGRAVAGILSLPIKAEGTDKSACLEAIRNKVVYVNSFTVSQKDMLESAQRVTYTTSEDWTVSKEASQQRYDDGVAQFKKGEFMGMMKMMSTRIFFLDECGDFEHKKGTINAMLGLQKEDLDEYTAIAIERAKNPAW</sequence>
<evidence type="ECO:0000256" key="2">
    <source>
        <dbReference type="ARBA" id="ARBA00023002"/>
    </source>
</evidence>
<dbReference type="InterPro" id="IPR008030">
    <property type="entry name" value="NmrA-like"/>
</dbReference>
<dbReference type="CDD" id="cd05259">
    <property type="entry name" value="PCBER_SDR_a"/>
    <property type="match status" value="1"/>
</dbReference>
<keyword evidence="2" id="KW-0560">Oxidoreductase</keyword>